<sequence>MENIDWVYMVEKMQDIRLFSRLLIRRSSKQYEMPSQHLELLSQLAVSKENMTPMSLSKSMGLNKTIISRIIDTLNKSGYLIKTRDEDDKRSYFVSITELGREQIDDIYKHYLGPIYDLRRKLGDKEFYELISLIEKANTKILEGERER</sequence>
<keyword evidence="10" id="KW-1185">Reference proteome</keyword>
<dbReference type="InterPro" id="IPR036390">
    <property type="entry name" value="WH_DNA-bd_sf"/>
</dbReference>
<dbReference type="Gene3D" id="1.10.10.10">
    <property type="entry name" value="Winged helix-like DNA-binding domain superfamily/Winged helix DNA-binding domain"/>
    <property type="match status" value="1"/>
</dbReference>
<evidence type="ECO:0000259" key="8">
    <source>
        <dbReference type="PROSITE" id="PS50995"/>
    </source>
</evidence>
<dbReference type="Proteomes" id="UP000199068">
    <property type="component" value="Unassembled WGS sequence"/>
</dbReference>
<evidence type="ECO:0000313" key="9">
    <source>
        <dbReference type="EMBL" id="SDL31925.1"/>
    </source>
</evidence>
<keyword evidence="3 9" id="KW-0238">DNA-binding</keyword>
<keyword evidence="2" id="KW-0805">Transcription regulation</keyword>
<reference evidence="9 10" key="1">
    <citation type="submission" date="2016-10" db="EMBL/GenBank/DDBJ databases">
        <authorList>
            <person name="de Groot N.N."/>
        </authorList>
    </citation>
    <scope>NUCLEOTIDE SEQUENCE [LARGE SCALE GENOMIC DNA]</scope>
    <source>
        <strain evidence="9 10">DSM 797</strain>
    </source>
</reference>
<gene>
    <name evidence="9" type="ORF">SAMN04515677_101489</name>
</gene>
<protein>
    <recommendedName>
        <fullName evidence="6">HTH-type transcriptional regulator SarZ</fullName>
    </recommendedName>
    <alternativeName>
        <fullName evidence="7">Staphylococcal accessory regulator Z</fullName>
    </alternativeName>
</protein>
<dbReference type="PANTHER" id="PTHR42756">
    <property type="entry name" value="TRANSCRIPTIONAL REGULATOR, MARR"/>
    <property type="match status" value="1"/>
</dbReference>
<dbReference type="SMART" id="SM00347">
    <property type="entry name" value="HTH_MARR"/>
    <property type="match status" value="1"/>
</dbReference>
<dbReference type="PANTHER" id="PTHR42756:SF1">
    <property type="entry name" value="TRANSCRIPTIONAL REPRESSOR OF EMRAB OPERON"/>
    <property type="match status" value="1"/>
</dbReference>
<organism evidence="9 10">
    <name type="scientific">Romboutsia lituseburensis DSM 797</name>
    <dbReference type="NCBI Taxonomy" id="1121325"/>
    <lineage>
        <taxon>Bacteria</taxon>
        <taxon>Bacillati</taxon>
        <taxon>Bacillota</taxon>
        <taxon>Clostridia</taxon>
        <taxon>Peptostreptococcales</taxon>
        <taxon>Peptostreptococcaceae</taxon>
        <taxon>Romboutsia</taxon>
    </lineage>
</organism>
<evidence type="ECO:0000256" key="3">
    <source>
        <dbReference type="ARBA" id="ARBA00023125"/>
    </source>
</evidence>
<feature type="domain" description="HTH marR-type" evidence="8">
    <location>
        <begin position="1"/>
        <end position="139"/>
    </location>
</feature>
<dbReference type="STRING" id="1121325.SAMN04515677_101489"/>
<comment type="subcellular location">
    <subcellularLocation>
        <location evidence="1">Cytoplasm</location>
    </subcellularLocation>
</comment>
<evidence type="ECO:0000256" key="4">
    <source>
        <dbReference type="ARBA" id="ARBA00023163"/>
    </source>
</evidence>
<evidence type="ECO:0000256" key="1">
    <source>
        <dbReference type="ARBA" id="ARBA00004496"/>
    </source>
</evidence>
<evidence type="ECO:0000256" key="5">
    <source>
        <dbReference type="ARBA" id="ARBA00046337"/>
    </source>
</evidence>
<dbReference type="Pfam" id="PF22381">
    <property type="entry name" value="Staph_reg_Sar_Rot"/>
    <property type="match status" value="1"/>
</dbReference>
<accession>A0A1G9J3N3</accession>
<evidence type="ECO:0000313" key="10">
    <source>
        <dbReference type="Proteomes" id="UP000199068"/>
    </source>
</evidence>
<dbReference type="GO" id="GO:0003677">
    <property type="term" value="F:DNA binding"/>
    <property type="evidence" value="ECO:0007669"/>
    <property type="project" value="UniProtKB-KW"/>
</dbReference>
<dbReference type="PRINTS" id="PR00598">
    <property type="entry name" value="HTHMARR"/>
</dbReference>
<dbReference type="AlphaFoldDB" id="A0A1G9J3N3"/>
<keyword evidence="4" id="KW-0804">Transcription</keyword>
<dbReference type="GO" id="GO:0003700">
    <property type="term" value="F:DNA-binding transcription factor activity"/>
    <property type="evidence" value="ECO:0007669"/>
    <property type="project" value="InterPro"/>
</dbReference>
<evidence type="ECO:0000256" key="2">
    <source>
        <dbReference type="ARBA" id="ARBA00023015"/>
    </source>
</evidence>
<dbReference type="EMBL" id="FNGW01000001">
    <property type="protein sequence ID" value="SDL31925.1"/>
    <property type="molecule type" value="Genomic_DNA"/>
</dbReference>
<comment type="similarity">
    <text evidence="5">Belongs to the SarZ family.</text>
</comment>
<dbReference type="InterPro" id="IPR000835">
    <property type="entry name" value="HTH_MarR-typ"/>
</dbReference>
<dbReference type="SUPFAM" id="SSF46785">
    <property type="entry name" value="Winged helix' DNA-binding domain"/>
    <property type="match status" value="1"/>
</dbReference>
<dbReference type="InterPro" id="IPR036388">
    <property type="entry name" value="WH-like_DNA-bd_sf"/>
</dbReference>
<dbReference type="RefSeq" id="WP_092722493.1">
    <property type="nucleotide sequence ID" value="NZ_FNGW01000001.1"/>
</dbReference>
<proteinExistence type="inferred from homology"/>
<evidence type="ECO:0000256" key="7">
    <source>
        <dbReference type="ARBA" id="ARBA00047207"/>
    </source>
</evidence>
<dbReference type="PROSITE" id="PS50995">
    <property type="entry name" value="HTH_MARR_2"/>
    <property type="match status" value="1"/>
</dbReference>
<name>A0A1G9J3N3_9FIRM</name>
<dbReference type="InterPro" id="IPR055166">
    <property type="entry name" value="Transc_reg_Sar_Rot_HTH"/>
</dbReference>
<dbReference type="GO" id="GO:0005737">
    <property type="term" value="C:cytoplasm"/>
    <property type="evidence" value="ECO:0007669"/>
    <property type="project" value="UniProtKB-SubCell"/>
</dbReference>
<evidence type="ECO:0000256" key="6">
    <source>
        <dbReference type="ARBA" id="ARBA00047188"/>
    </source>
</evidence>